<evidence type="ECO:0000313" key="2">
    <source>
        <dbReference type="EMBL" id="OBT96831.1"/>
    </source>
</evidence>
<evidence type="ECO:0000313" key="3">
    <source>
        <dbReference type="Proteomes" id="UP000091956"/>
    </source>
</evidence>
<dbReference type="EMBL" id="KV460226">
    <property type="protein sequence ID" value="OBT96831.1"/>
    <property type="molecule type" value="Genomic_DNA"/>
</dbReference>
<feature type="region of interest" description="Disordered" evidence="1">
    <location>
        <begin position="115"/>
        <end position="152"/>
    </location>
</feature>
<feature type="compositionally biased region" description="Polar residues" evidence="1">
    <location>
        <begin position="40"/>
        <end position="68"/>
    </location>
</feature>
<sequence>MNTQQPPNYSPAAQHPSNPPNFAQQHLGFSQYAQGPFASQAGSSFQAYQGQGHATGNDQGHTSWQSLRPPQEMQPPRGHQRAITYPATHPMQNQFGGKQEQVYLAAAYEFAANRSGTPSAQQGNAAQYDTGLRRPSDALMTDGPRRPETPCVSDASRIDTLLEKFKDDLGLICSDSVLKVRKHPQEAFNQIKVLRDTFEGLVGESEAVMHSISNFPRNE</sequence>
<name>A0A1B8GLW1_9PEZI</name>
<reference evidence="3" key="2">
    <citation type="journal article" date="2018" name="Nat. Commun.">
        <title>Extreme sensitivity to ultraviolet light in the fungal pathogen causing white-nose syndrome of bats.</title>
        <authorList>
            <person name="Palmer J.M."/>
            <person name="Drees K.P."/>
            <person name="Foster J.T."/>
            <person name="Lindner D.L."/>
        </authorList>
    </citation>
    <scope>NUCLEOTIDE SEQUENCE [LARGE SCALE GENOMIC DNA]</scope>
    <source>
        <strain evidence="3">UAMH 10579</strain>
    </source>
</reference>
<accession>A0A1B8GLW1</accession>
<feature type="region of interest" description="Disordered" evidence="1">
    <location>
        <begin position="1"/>
        <end position="79"/>
    </location>
</feature>
<dbReference type="AlphaFoldDB" id="A0A1B8GLW1"/>
<evidence type="ECO:0000256" key="1">
    <source>
        <dbReference type="SAM" id="MobiDB-lite"/>
    </source>
</evidence>
<organism evidence="2 3">
    <name type="scientific">Pseudogymnoascus verrucosus</name>
    <dbReference type="NCBI Taxonomy" id="342668"/>
    <lineage>
        <taxon>Eukaryota</taxon>
        <taxon>Fungi</taxon>
        <taxon>Dikarya</taxon>
        <taxon>Ascomycota</taxon>
        <taxon>Pezizomycotina</taxon>
        <taxon>Leotiomycetes</taxon>
        <taxon>Thelebolales</taxon>
        <taxon>Thelebolaceae</taxon>
        <taxon>Pseudogymnoascus</taxon>
    </lineage>
</organism>
<proteinExistence type="predicted"/>
<reference evidence="2 3" key="1">
    <citation type="submission" date="2016-03" db="EMBL/GenBank/DDBJ databases">
        <title>Comparative genomics of Pseudogymnoascus destructans, the fungus causing white-nose syndrome of bats.</title>
        <authorList>
            <person name="Palmer J.M."/>
            <person name="Drees K.P."/>
            <person name="Foster J.T."/>
            <person name="Lindner D.L."/>
        </authorList>
    </citation>
    <scope>NUCLEOTIDE SEQUENCE [LARGE SCALE GENOMIC DNA]</scope>
    <source>
        <strain evidence="2 3">UAMH 10579</strain>
    </source>
</reference>
<dbReference type="RefSeq" id="XP_018130564.1">
    <property type="nucleotide sequence ID" value="XM_018273562.1"/>
</dbReference>
<protein>
    <submittedName>
        <fullName evidence="2">Uncharacterized protein</fullName>
    </submittedName>
</protein>
<dbReference type="Proteomes" id="UP000091956">
    <property type="component" value="Unassembled WGS sequence"/>
</dbReference>
<keyword evidence="3" id="KW-1185">Reference proteome</keyword>
<feature type="compositionally biased region" description="Polar residues" evidence="1">
    <location>
        <begin position="115"/>
        <end position="127"/>
    </location>
</feature>
<dbReference type="GeneID" id="28837471"/>
<feature type="compositionally biased region" description="Polar residues" evidence="1">
    <location>
        <begin position="20"/>
        <end position="33"/>
    </location>
</feature>
<gene>
    <name evidence="2" type="ORF">VE01_04085</name>
</gene>